<dbReference type="Proteomes" id="UP000194546">
    <property type="component" value="Unassembled WGS sequence"/>
</dbReference>
<accession>A0A242MBB5</accession>
<reference evidence="1 2" key="1">
    <citation type="submission" date="2017-03" db="EMBL/GenBank/DDBJ databases">
        <title>Genome analysis of strain PAMC 26510.</title>
        <authorList>
            <person name="Oh H.-M."/>
            <person name="Yang J.-A."/>
        </authorList>
    </citation>
    <scope>NUCLEOTIDE SEQUENCE [LARGE SCALE GENOMIC DNA]</scope>
    <source>
        <strain evidence="1 2">PAMC 26510</strain>
    </source>
</reference>
<dbReference type="EMBL" id="NBTY01000174">
    <property type="protein sequence ID" value="OTP68231.1"/>
    <property type="molecule type" value="Genomic_DNA"/>
</dbReference>
<gene>
    <name evidence="1" type="ORF">PAMC26510_29400</name>
</gene>
<sequence length="43" mass="4467">MSKIGRGPFLLQAVDNYGIGTDLIARATGAAVEGKYELSGLNV</sequence>
<evidence type="ECO:0000313" key="1">
    <source>
        <dbReference type="EMBL" id="OTP68231.1"/>
    </source>
</evidence>
<dbReference type="AlphaFoldDB" id="A0A242MBB5"/>
<proteinExistence type="predicted"/>
<name>A0A242MBB5_CABSO</name>
<evidence type="ECO:0000313" key="2">
    <source>
        <dbReference type="Proteomes" id="UP000194546"/>
    </source>
</evidence>
<organism evidence="1 2">
    <name type="scientific">Caballeronia sordidicola</name>
    <name type="common">Burkholderia sordidicola</name>
    <dbReference type="NCBI Taxonomy" id="196367"/>
    <lineage>
        <taxon>Bacteria</taxon>
        <taxon>Pseudomonadati</taxon>
        <taxon>Pseudomonadota</taxon>
        <taxon>Betaproteobacteria</taxon>
        <taxon>Burkholderiales</taxon>
        <taxon>Burkholderiaceae</taxon>
        <taxon>Caballeronia</taxon>
    </lineage>
</organism>
<comment type="caution">
    <text evidence="1">The sequence shown here is derived from an EMBL/GenBank/DDBJ whole genome shotgun (WGS) entry which is preliminary data.</text>
</comment>
<protein>
    <submittedName>
        <fullName evidence="1">Uncharacterized protein</fullName>
    </submittedName>
</protein>